<accession>A0A7H9B6V5</accession>
<dbReference type="RefSeq" id="XP_037146146.1">
    <property type="nucleotide sequence ID" value="XM_037290251.1"/>
</dbReference>
<dbReference type="GeneID" id="59238204"/>
<proteinExistence type="predicted"/>
<dbReference type="OrthoDB" id="3983163at2759"/>
<protein>
    <submittedName>
        <fullName evidence="2">Uncharacterized protein</fullName>
    </submittedName>
</protein>
<gene>
    <name evidence="2" type="ORF">HG535_0G03040</name>
</gene>
<keyword evidence="3" id="KW-1185">Reference proteome</keyword>
<feature type="compositionally biased region" description="Polar residues" evidence="1">
    <location>
        <begin position="72"/>
        <end position="81"/>
    </location>
</feature>
<dbReference type="GO" id="GO:0042720">
    <property type="term" value="C:mitochondrial inner membrane peptidase complex"/>
    <property type="evidence" value="ECO:0007669"/>
    <property type="project" value="InterPro"/>
</dbReference>
<dbReference type="EMBL" id="CP058610">
    <property type="protein sequence ID" value="QLG74421.1"/>
    <property type="molecule type" value="Genomic_DNA"/>
</dbReference>
<dbReference type="InterPro" id="IPR024645">
    <property type="entry name" value="Mitochondr_Som1"/>
</dbReference>
<dbReference type="AlphaFoldDB" id="A0A7H9B6V5"/>
<evidence type="ECO:0000256" key="1">
    <source>
        <dbReference type="SAM" id="MobiDB-lite"/>
    </source>
</evidence>
<dbReference type="Pfam" id="PF11093">
    <property type="entry name" value="Mitochondr_Som1"/>
    <property type="match status" value="1"/>
</dbReference>
<dbReference type="Proteomes" id="UP000509704">
    <property type="component" value="Chromosome 7"/>
</dbReference>
<feature type="region of interest" description="Disordered" evidence="1">
    <location>
        <begin position="66"/>
        <end position="99"/>
    </location>
</feature>
<reference evidence="2 3" key="1">
    <citation type="submission" date="2020-07" db="EMBL/GenBank/DDBJ databases">
        <title>The yeast mating-type switching endonuclease HO is a domesticated member of an unorthodox homing genetic element family.</title>
        <authorList>
            <person name="Coughlan A.Y."/>
            <person name="Lombardi L."/>
            <person name="Braun-Galleani S."/>
            <person name="Martos A.R."/>
            <person name="Galeote V."/>
            <person name="Bigey F."/>
            <person name="Dequin S."/>
            <person name="Byrne K.P."/>
            <person name="Wolfe K.H."/>
        </authorList>
    </citation>
    <scope>NUCLEOTIDE SEQUENCE [LARGE SCALE GENOMIC DNA]</scope>
    <source>
        <strain evidence="2 3">NRRL Y-6702</strain>
    </source>
</reference>
<dbReference type="KEGG" id="zmk:HG535_0G03040"/>
<sequence>MAPPTPILCKDQIQGEHQKLVRDSKFCSLKSLTQYQCNITAYSPEEYICVPFKRLFEECITANKTNKRSFDNGKSQKQQKVNPGLVTKRVELTSRNTNS</sequence>
<evidence type="ECO:0000313" key="2">
    <source>
        <dbReference type="EMBL" id="QLG74421.1"/>
    </source>
</evidence>
<name>A0A7H9B6V5_ZYGMR</name>
<evidence type="ECO:0000313" key="3">
    <source>
        <dbReference type="Proteomes" id="UP000509704"/>
    </source>
</evidence>
<organism evidence="2 3">
    <name type="scientific">Zygotorulaspora mrakii</name>
    <name type="common">Zygosaccharomyces mrakii</name>
    <dbReference type="NCBI Taxonomy" id="42260"/>
    <lineage>
        <taxon>Eukaryota</taxon>
        <taxon>Fungi</taxon>
        <taxon>Dikarya</taxon>
        <taxon>Ascomycota</taxon>
        <taxon>Saccharomycotina</taxon>
        <taxon>Saccharomycetes</taxon>
        <taxon>Saccharomycetales</taxon>
        <taxon>Saccharomycetaceae</taxon>
        <taxon>Zygotorulaspora</taxon>
    </lineage>
</organism>